<feature type="compositionally biased region" description="Basic residues" evidence="6">
    <location>
        <begin position="567"/>
        <end position="579"/>
    </location>
</feature>
<dbReference type="AlphaFoldDB" id="A0A7K5Z6R7"/>
<name>A0A7K5Z6R7_9AVES</name>
<dbReference type="SMART" id="SM00451">
    <property type="entry name" value="ZnF_U1"/>
    <property type="match status" value="1"/>
</dbReference>
<evidence type="ECO:0000256" key="6">
    <source>
        <dbReference type="SAM" id="MobiDB-lite"/>
    </source>
</evidence>
<organism evidence="8 9">
    <name type="scientific">Pterocles burchelli</name>
    <dbReference type="NCBI Taxonomy" id="2585816"/>
    <lineage>
        <taxon>Eukaryota</taxon>
        <taxon>Metazoa</taxon>
        <taxon>Chordata</taxon>
        <taxon>Craniata</taxon>
        <taxon>Vertebrata</taxon>
        <taxon>Euteleostomi</taxon>
        <taxon>Archelosauria</taxon>
        <taxon>Archosauria</taxon>
        <taxon>Dinosauria</taxon>
        <taxon>Saurischia</taxon>
        <taxon>Theropoda</taxon>
        <taxon>Coelurosauria</taxon>
        <taxon>Aves</taxon>
        <taxon>Neognathae</taxon>
        <taxon>Neoaves</taxon>
        <taxon>Columbimorphae</taxon>
        <taxon>Pterocliformes</taxon>
        <taxon>Pteroclidae</taxon>
        <taxon>Pterocles</taxon>
    </lineage>
</organism>
<feature type="compositionally biased region" description="Basic and acidic residues" evidence="6">
    <location>
        <begin position="485"/>
        <end position="515"/>
    </location>
</feature>
<feature type="compositionally biased region" description="Basic and acidic residues" evidence="6">
    <location>
        <begin position="719"/>
        <end position="731"/>
    </location>
</feature>
<comment type="subcellular location">
    <subcellularLocation>
        <location evidence="1">Nucleus</location>
    </subcellularLocation>
</comment>
<accession>A0A7K5Z6R7</accession>
<sequence>MHSFLKQYPYKMGEHTLTCTLSPRGGCPEVRLLLSYKKKEDVQRGVGASDLKKYPEGSGVVQTAAANPPVEPSVAKKGPISIPHVKEEMSAGWTEPSEPHPEWAVRDPAPRLVETSEKAGAGGEGTAASLTAPGTETPAVKSEEMLLPPPSCVLKEEVVKVKTEPEWFEPALVPVLEKKIKEEEEELSISAFEPLEEFSHVCKAEEVPSDCDVKPGDVAGAVPEALSPHSGAAAMEMVSPAVTQPNSKLDAPEKNPLSDAVKTEHEMPVTQITEKKPVLKTELTTEKKLEVAGVDREVNPEESVLQAGRAAEENPEKLLLKTGAETEKKLEKFAAKVGTAVETTANAVGENKEGGVPKAPQNKGTGPAKTDETRKAVPLNSSLSVKESSSVSKMILKAVVSLPDISKSRFAGRRNELSLCKAGEQKALSKPETRARAALEKKIASKEVDHLRPGRSSLGDGGGECKARGSAADGKGENGRNPSQQEKDSRADSRASSKQSQEGESRSSGTKKDGGSNKVSGGGNAKASKGGTNSSAKHKEEEELFPFNLDEFVTVDEVVEEIESPVKIRRNPPRGKRKDGAKTNSAAEPSSKRRKGKSSVARAAESELSFVTLDEIGEEEDAQLGGAANLEALSDPQNLVVVDEVMEEEELMSEAVKNPQALVTLDEISEQEELRAQKDVPRPAFEEQDLKAEPLVTVDEIGEVEELPLNEPTDLSVEDALKQKEEDKGTGEDPGDGASSQVPDDPSALVTVDEIPEDNEDNPLVTLDEVNEDEDDFLADFNRLKEGLNFVTVDEVGEEDEEEENTSPGKNPKKGEDEEDIVAVAGPEEKEVGAVAGPEEEDIVAVAGPEEMEVLGHTGPEEETPAACESKGKELLVVSRGEIAHGRLVPGTQEMHRDPCSSKPLFNAHWWPPVDPPASGDEEPQAKGKKTASLDVSKAESTPKDLDYLVPKAGFFCQICSLFYADETSVKNHCKTLLHQQNMEKFMAKQKEEENNGEEPSSR</sequence>
<feature type="non-terminal residue" evidence="8">
    <location>
        <position position="1"/>
    </location>
</feature>
<dbReference type="InterPro" id="IPR003604">
    <property type="entry name" value="Matrin/U1-like-C_Znf_C2H2"/>
</dbReference>
<feature type="region of interest" description="Disordered" evidence="6">
    <location>
        <begin position="892"/>
        <end position="941"/>
    </location>
</feature>
<keyword evidence="9" id="KW-1185">Reference proteome</keyword>
<feature type="non-terminal residue" evidence="8">
    <location>
        <position position="1003"/>
    </location>
</feature>
<dbReference type="PANTHER" id="PTHR15491">
    <property type="match status" value="1"/>
</dbReference>
<evidence type="ECO:0000259" key="7">
    <source>
        <dbReference type="PROSITE" id="PS50171"/>
    </source>
</evidence>
<dbReference type="GO" id="GO:0005634">
    <property type="term" value="C:nucleus"/>
    <property type="evidence" value="ECO:0007669"/>
    <property type="project" value="UniProtKB-SubCell"/>
</dbReference>
<dbReference type="InterPro" id="IPR013087">
    <property type="entry name" value="Znf_C2H2_type"/>
</dbReference>
<feature type="compositionally biased region" description="Acidic residues" evidence="6">
    <location>
        <begin position="795"/>
        <end position="805"/>
    </location>
</feature>
<evidence type="ECO:0000313" key="9">
    <source>
        <dbReference type="Proteomes" id="UP000522270"/>
    </source>
</evidence>
<protein>
    <submittedName>
        <fullName evidence="8">ZN638 protein</fullName>
    </submittedName>
</protein>
<feature type="domain" description="Matrin-type" evidence="7">
    <location>
        <begin position="955"/>
        <end position="985"/>
    </location>
</feature>
<feature type="compositionally biased region" description="Basic and acidic residues" evidence="6">
    <location>
        <begin position="423"/>
        <end position="452"/>
    </location>
</feature>
<feature type="compositionally biased region" description="Acidic residues" evidence="6">
    <location>
        <begin position="553"/>
        <end position="563"/>
    </location>
</feature>
<feature type="region of interest" description="Disordered" evidence="6">
    <location>
        <begin position="345"/>
        <end position="388"/>
    </location>
</feature>
<dbReference type="InterPro" id="IPR026811">
    <property type="entry name" value="CIZ1"/>
</dbReference>
<evidence type="ECO:0000256" key="1">
    <source>
        <dbReference type="ARBA" id="ARBA00004123"/>
    </source>
</evidence>
<proteinExistence type="predicted"/>
<dbReference type="OrthoDB" id="10072641at2759"/>
<dbReference type="PROSITE" id="PS50171">
    <property type="entry name" value="ZF_MATRIN"/>
    <property type="match status" value="1"/>
</dbReference>
<feature type="region of interest" description="Disordered" evidence="6">
    <location>
        <begin position="419"/>
        <end position="604"/>
    </location>
</feature>
<evidence type="ECO:0000313" key="8">
    <source>
        <dbReference type="EMBL" id="NWU73123.1"/>
    </source>
</evidence>
<reference evidence="8 9" key="1">
    <citation type="submission" date="2019-09" db="EMBL/GenBank/DDBJ databases">
        <title>Bird 10,000 Genomes (B10K) Project - Family phase.</title>
        <authorList>
            <person name="Zhang G."/>
        </authorList>
    </citation>
    <scope>NUCLEOTIDE SEQUENCE [LARGE SCALE GENOMIC DNA]</scope>
    <source>
        <strain evidence="8">B10K-DU-027-49</strain>
        <tissue evidence="8">Muscle</tissue>
    </source>
</reference>
<keyword evidence="5" id="KW-0539">Nucleus</keyword>
<feature type="region of interest" description="Disordered" evidence="6">
    <location>
        <begin position="115"/>
        <end position="134"/>
    </location>
</feature>
<feature type="region of interest" description="Disordered" evidence="6">
    <location>
        <begin position="672"/>
        <end position="773"/>
    </location>
</feature>
<evidence type="ECO:0000256" key="4">
    <source>
        <dbReference type="ARBA" id="ARBA00022833"/>
    </source>
</evidence>
<dbReference type="Proteomes" id="UP000522270">
    <property type="component" value="Unassembled WGS sequence"/>
</dbReference>
<dbReference type="GO" id="GO:0003676">
    <property type="term" value="F:nucleic acid binding"/>
    <property type="evidence" value="ECO:0007669"/>
    <property type="project" value="InterPro"/>
</dbReference>
<evidence type="ECO:0000256" key="5">
    <source>
        <dbReference type="ARBA" id="ARBA00023242"/>
    </source>
</evidence>
<dbReference type="EMBL" id="VYZE01003069">
    <property type="protein sequence ID" value="NWU73123.1"/>
    <property type="molecule type" value="Genomic_DNA"/>
</dbReference>
<evidence type="ECO:0000256" key="2">
    <source>
        <dbReference type="ARBA" id="ARBA00022723"/>
    </source>
</evidence>
<feature type="compositionally biased region" description="Basic and acidic residues" evidence="6">
    <location>
        <begin position="672"/>
        <end position="692"/>
    </location>
</feature>
<dbReference type="GO" id="GO:0008270">
    <property type="term" value="F:zinc ion binding"/>
    <property type="evidence" value="ECO:0007669"/>
    <property type="project" value="UniProtKB-KW"/>
</dbReference>
<dbReference type="InterPro" id="IPR036236">
    <property type="entry name" value="Znf_C2H2_sf"/>
</dbReference>
<dbReference type="PROSITE" id="PS00028">
    <property type="entry name" value="ZINC_FINGER_C2H2_1"/>
    <property type="match status" value="1"/>
</dbReference>
<dbReference type="SUPFAM" id="SSF57667">
    <property type="entry name" value="beta-beta-alpha zinc fingers"/>
    <property type="match status" value="1"/>
</dbReference>
<evidence type="ECO:0000256" key="3">
    <source>
        <dbReference type="ARBA" id="ARBA00022771"/>
    </source>
</evidence>
<keyword evidence="4" id="KW-0862">Zinc</keyword>
<keyword evidence="2" id="KW-0479">Metal-binding</keyword>
<feature type="region of interest" description="Disordered" evidence="6">
    <location>
        <begin position="790"/>
        <end position="822"/>
    </location>
</feature>
<keyword evidence="3" id="KW-0863">Zinc-finger</keyword>
<comment type="caution">
    <text evidence="8">The sequence shown here is derived from an EMBL/GenBank/DDBJ whole genome shotgun (WGS) entry which is preliminary data.</text>
</comment>
<dbReference type="PANTHER" id="PTHR15491:SF9">
    <property type="entry name" value="CIP1-INTERACTING ZINC FINGER PROTEIN"/>
    <property type="match status" value="1"/>
</dbReference>
<gene>
    <name evidence="8" type="primary">Znf638_1</name>
    <name evidence="8" type="ORF">PTEBUR_R15417</name>
</gene>
<dbReference type="InterPro" id="IPR000690">
    <property type="entry name" value="Matrin/U1-C_Znf_C2H2"/>
</dbReference>